<feature type="region of interest" description="Disordered" evidence="1">
    <location>
        <begin position="254"/>
        <end position="302"/>
    </location>
</feature>
<feature type="compositionally biased region" description="Basic and acidic residues" evidence="1">
    <location>
        <begin position="16"/>
        <end position="27"/>
    </location>
</feature>
<evidence type="ECO:0000313" key="3">
    <source>
        <dbReference type="Proteomes" id="UP001305779"/>
    </source>
</evidence>
<sequence length="302" mass="34427">MALVEAFRAMMSEHLRQNDHTHRHDQGVDVNPEAPAKQHTTTAEERTAARLRGDFSEEDFAVLDQFYGSTDWAHMLDLNRAYLRGETPACTKGPTDESGTCGNKLPWYEIQQRAYLTFVIPRGMCQCEQVPAFVIDKFLDTLMADDRVHTSIISYDGTCRHGVCARDFEHRHNFPAEFSTNITKEAESRELLLTAPGRHTEHIDFDCICRLRRLKAKSDLMDHMSPHMVHVMARSWDEIDIQEVVKAAAERAGLEPIYAPAKQDDSKADTVVEEEKDLSKLVDTEDSKEKRDSVEEPESDFS</sequence>
<comment type="caution">
    <text evidence="2">The sequence shown here is derived from an EMBL/GenBank/DDBJ whole genome shotgun (WGS) entry which is preliminary data.</text>
</comment>
<accession>A0ABR0F4Z4</accession>
<dbReference type="Proteomes" id="UP001305779">
    <property type="component" value="Unassembled WGS sequence"/>
</dbReference>
<feature type="region of interest" description="Disordered" evidence="1">
    <location>
        <begin position="16"/>
        <end position="45"/>
    </location>
</feature>
<organism evidence="2 3">
    <name type="scientific">Zasmidium cellare</name>
    <name type="common">Wine cellar mold</name>
    <name type="synonym">Racodium cellare</name>
    <dbReference type="NCBI Taxonomy" id="395010"/>
    <lineage>
        <taxon>Eukaryota</taxon>
        <taxon>Fungi</taxon>
        <taxon>Dikarya</taxon>
        <taxon>Ascomycota</taxon>
        <taxon>Pezizomycotina</taxon>
        <taxon>Dothideomycetes</taxon>
        <taxon>Dothideomycetidae</taxon>
        <taxon>Mycosphaerellales</taxon>
        <taxon>Mycosphaerellaceae</taxon>
        <taxon>Zasmidium</taxon>
    </lineage>
</organism>
<dbReference type="EMBL" id="JAXOVC010000001">
    <property type="protein sequence ID" value="KAK4508435.1"/>
    <property type="molecule type" value="Genomic_DNA"/>
</dbReference>
<gene>
    <name evidence="2" type="ORF">PRZ48_002173</name>
</gene>
<keyword evidence="3" id="KW-1185">Reference proteome</keyword>
<name>A0ABR0F4Z4_ZASCE</name>
<evidence type="ECO:0000256" key="1">
    <source>
        <dbReference type="SAM" id="MobiDB-lite"/>
    </source>
</evidence>
<feature type="compositionally biased region" description="Basic and acidic residues" evidence="1">
    <location>
        <begin position="277"/>
        <end position="294"/>
    </location>
</feature>
<evidence type="ECO:0000313" key="2">
    <source>
        <dbReference type="EMBL" id="KAK4508435.1"/>
    </source>
</evidence>
<protein>
    <submittedName>
        <fullName evidence="2">Uncharacterized protein</fullName>
    </submittedName>
</protein>
<reference evidence="2 3" key="1">
    <citation type="journal article" date="2023" name="G3 (Bethesda)">
        <title>A chromosome-level genome assembly of Zasmidium syzygii isolated from banana leaves.</title>
        <authorList>
            <person name="van Westerhoven A.C."/>
            <person name="Mehrabi R."/>
            <person name="Talebi R."/>
            <person name="Steentjes M.B.F."/>
            <person name="Corcolon B."/>
            <person name="Chong P.A."/>
            <person name="Kema G.H.J."/>
            <person name="Seidl M.F."/>
        </authorList>
    </citation>
    <scope>NUCLEOTIDE SEQUENCE [LARGE SCALE GENOMIC DNA]</scope>
    <source>
        <strain evidence="2 3">P124</strain>
    </source>
</reference>
<proteinExistence type="predicted"/>